<comment type="caution">
    <text evidence="1">The sequence shown here is derived from an EMBL/GenBank/DDBJ whole genome shotgun (WGS) entry which is preliminary data.</text>
</comment>
<organism evidence="1 2">
    <name type="scientific">Stephania yunnanensis</name>
    <dbReference type="NCBI Taxonomy" id="152371"/>
    <lineage>
        <taxon>Eukaryota</taxon>
        <taxon>Viridiplantae</taxon>
        <taxon>Streptophyta</taxon>
        <taxon>Embryophyta</taxon>
        <taxon>Tracheophyta</taxon>
        <taxon>Spermatophyta</taxon>
        <taxon>Magnoliopsida</taxon>
        <taxon>Ranunculales</taxon>
        <taxon>Menispermaceae</taxon>
        <taxon>Menispermoideae</taxon>
        <taxon>Cissampelideae</taxon>
        <taxon>Stephania</taxon>
    </lineage>
</organism>
<dbReference type="Proteomes" id="UP001420932">
    <property type="component" value="Unassembled WGS sequence"/>
</dbReference>
<keyword evidence="2" id="KW-1185">Reference proteome</keyword>
<gene>
    <name evidence="1" type="ORF">Syun_006600</name>
</gene>
<sequence length="85" mass="9730">MEDVFIDQVVMTVTESGGSKGGKQLSNCLTRNVVCKIVDIERHNLNDEFKEEMLINRVADQTKRRLVTTSESVEDCYDLLLYVFV</sequence>
<dbReference type="AlphaFoldDB" id="A0AAP0L0B3"/>
<protein>
    <submittedName>
        <fullName evidence="1">Uncharacterized protein</fullName>
    </submittedName>
</protein>
<evidence type="ECO:0000313" key="1">
    <source>
        <dbReference type="EMBL" id="KAK9160259.1"/>
    </source>
</evidence>
<dbReference type="EMBL" id="JBBNAF010000003">
    <property type="protein sequence ID" value="KAK9160259.1"/>
    <property type="molecule type" value="Genomic_DNA"/>
</dbReference>
<reference evidence="1 2" key="1">
    <citation type="submission" date="2024-01" db="EMBL/GenBank/DDBJ databases">
        <title>Genome assemblies of Stephania.</title>
        <authorList>
            <person name="Yang L."/>
        </authorList>
    </citation>
    <scope>NUCLEOTIDE SEQUENCE [LARGE SCALE GENOMIC DNA]</scope>
    <source>
        <strain evidence="1">YNDBR</strain>
        <tissue evidence="1">Leaf</tissue>
    </source>
</reference>
<name>A0AAP0L0B3_9MAGN</name>
<accession>A0AAP0L0B3</accession>
<proteinExistence type="predicted"/>
<evidence type="ECO:0000313" key="2">
    <source>
        <dbReference type="Proteomes" id="UP001420932"/>
    </source>
</evidence>